<organism evidence="2 3">
    <name type="scientific">Lentinus brumalis</name>
    <dbReference type="NCBI Taxonomy" id="2498619"/>
    <lineage>
        <taxon>Eukaryota</taxon>
        <taxon>Fungi</taxon>
        <taxon>Dikarya</taxon>
        <taxon>Basidiomycota</taxon>
        <taxon>Agaricomycotina</taxon>
        <taxon>Agaricomycetes</taxon>
        <taxon>Polyporales</taxon>
        <taxon>Polyporaceae</taxon>
        <taxon>Lentinus</taxon>
    </lineage>
</organism>
<dbReference type="EMBL" id="KZ857530">
    <property type="protein sequence ID" value="RDX40940.1"/>
    <property type="molecule type" value="Genomic_DNA"/>
</dbReference>
<sequence>MQRDRPSYEQTLSLKSTAVAASVPGRTRPAERGDHVTVNFEAVQKSRLGANPITAVAPGLQEYLCDGGGAAVPIQCSLFTWVLERCLEEATMRKGGRQEADQRSTRVEMRTVLRDADRQGLTYCRQTTVSSRVSTRFVSTRRPDRPVTDSVRGAARRRRRRQTPDRQSSTENSEVRRSVAGTATDRRTRGAGEDGVAGSGRL</sequence>
<protein>
    <submittedName>
        <fullName evidence="2">Uncharacterized protein</fullName>
    </submittedName>
</protein>
<evidence type="ECO:0000313" key="2">
    <source>
        <dbReference type="EMBL" id="RDX40940.1"/>
    </source>
</evidence>
<reference evidence="2 3" key="1">
    <citation type="journal article" date="2018" name="Biotechnol. Biofuels">
        <title>Integrative visual omics of the white-rot fungus Polyporus brumalis exposes the biotechnological potential of its oxidative enzymes for delignifying raw plant biomass.</title>
        <authorList>
            <person name="Miyauchi S."/>
            <person name="Rancon A."/>
            <person name="Drula E."/>
            <person name="Hage H."/>
            <person name="Chaduli D."/>
            <person name="Favel A."/>
            <person name="Grisel S."/>
            <person name="Henrissat B."/>
            <person name="Herpoel-Gimbert I."/>
            <person name="Ruiz-Duenas F.J."/>
            <person name="Chevret D."/>
            <person name="Hainaut M."/>
            <person name="Lin J."/>
            <person name="Wang M."/>
            <person name="Pangilinan J."/>
            <person name="Lipzen A."/>
            <person name="Lesage-Meessen L."/>
            <person name="Navarro D."/>
            <person name="Riley R."/>
            <person name="Grigoriev I.V."/>
            <person name="Zhou S."/>
            <person name="Raouche S."/>
            <person name="Rosso M.N."/>
        </authorList>
    </citation>
    <scope>NUCLEOTIDE SEQUENCE [LARGE SCALE GENOMIC DNA]</scope>
    <source>
        <strain evidence="2 3">BRFM 1820</strain>
    </source>
</reference>
<evidence type="ECO:0000256" key="1">
    <source>
        <dbReference type="SAM" id="MobiDB-lite"/>
    </source>
</evidence>
<dbReference type="Proteomes" id="UP000256964">
    <property type="component" value="Unassembled WGS sequence"/>
</dbReference>
<dbReference type="AlphaFoldDB" id="A0A371CKZ0"/>
<evidence type="ECO:0000313" key="3">
    <source>
        <dbReference type="Proteomes" id="UP000256964"/>
    </source>
</evidence>
<feature type="region of interest" description="Disordered" evidence="1">
    <location>
        <begin position="132"/>
        <end position="202"/>
    </location>
</feature>
<accession>A0A371CKZ0</accession>
<name>A0A371CKZ0_9APHY</name>
<gene>
    <name evidence="2" type="ORF">OH76DRAFT_280683</name>
</gene>
<feature type="compositionally biased region" description="Gly residues" evidence="1">
    <location>
        <begin position="193"/>
        <end position="202"/>
    </location>
</feature>
<keyword evidence="3" id="KW-1185">Reference proteome</keyword>
<proteinExistence type="predicted"/>